<keyword evidence="10" id="KW-0131">Cell cycle</keyword>
<dbReference type="Gene3D" id="2.40.50.140">
    <property type="entry name" value="Nucleic acid-binding proteins"/>
    <property type="match status" value="1"/>
</dbReference>
<dbReference type="InterPro" id="IPR027417">
    <property type="entry name" value="P-loop_NTPase"/>
</dbReference>
<comment type="function">
    <text evidence="12">Acts as component of the MCM2-7 complex (MCM complex) which is the replicative helicase essential for 'once per cell cycle' DNA replication initiation and elongation in eukaryotic cells. The active ATPase sites in the MCM2-7 ring are formed through the interaction surfaces of two neighboring subunits such that a critical structure of a conserved arginine finger motif is provided in trans relative to the ATP-binding site of the Walker A box of the adjacent subunit. The six ATPase active sites, however, are likely to contribute differentially to the complex helicase activity.</text>
</comment>
<dbReference type="OMA" id="NDECVIQ"/>
<evidence type="ECO:0000256" key="8">
    <source>
        <dbReference type="ARBA" id="ARBA00022840"/>
    </source>
</evidence>
<dbReference type="GO" id="GO:0017116">
    <property type="term" value="F:single-stranded DNA helicase activity"/>
    <property type="evidence" value="ECO:0007669"/>
    <property type="project" value="TreeGrafter"/>
</dbReference>
<comment type="subcellular location">
    <subcellularLocation>
        <location evidence="2">Chromosome</location>
    </subcellularLocation>
    <subcellularLocation>
        <location evidence="1 12">Nucleus</location>
    </subcellularLocation>
</comment>
<dbReference type="GO" id="GO:0016787">
    <property type="term" value="F:hydrolase activity"/>
    <property type="evidence" value="ECO:0007669"/>
    <property type="project" value="UniProtKB-KW"/>
</dbReference>
<evidence type="ECO:0000256" key="7">
    <source>
        <dbReference type="ARBA" id="ARBA00022806"/>
    </source>
</evidence>
<protein>
    <recommendedName>
        <fullName evidence="12">DNA replication licensing factor MCM3</fullName>
        <ecNumber evidence="12">3.6.4.12</ecNumber>
    </recommendedName>
</protein>
<dbReference type="GO" id="GO:0006271">
    <property type="term" value="P:DNA strand elongation involved in DNA replication"/>
    <property type="evidence" value="ECO:0007669"/>
    <property type="project" value="TreeGrafter"/>
</dbReference>
<dbReference type="InterPro" id="IPR012340">
    <property type="entry name" value="NA-bd_OB-fold"/>
</dbReference>
<dbReference type="InterPro" id="IPR008046">
    <property type="entry name" value="Mcm3"/>
</dbReference>
<dbReference type="InterPro" id="IPR031327">
    <property type="entry name" value="MCM"/>
</dbReference>
<dbReference type="PANTHER" id="PTHR11630:SF106">
    <property type="entry name" value="DNA REPLICATION LICENSING FACTOR MCM3"/>
    <property type="match status" value="1"/>
</dbReference>
<dbReference type="Gene3D" id="3.40.50.300">
    <property type="entry name" value="P-loop containing nucleotide triphosphate hydrolases"/>
    <property type="match status" value="1"/>
</dbReference>
<evidence type="ECO:0000256" key="10">
    <source>
        <dbReference type="ARBA" id="ARBA00023306"/>
    </source>
</evidence>
<dbReference type="PROSITE" id="PS50051">
    <property type="entry name" value="MCM_2"/>
    <property type="match status" value="1"/>
</dbReference>
<comment type="caution">
    <text evidence="14">The sequence shown here is derived from an EMBL/GenBank/DDBJ whole genome shotgun (WGS) entry which is preliminary data.</text>
</comment>
<dbReference type="AlphaFoldDB" id="A0A401PQJ3"/>
<keyword evidence="6 12" id="KW-0378">Hydrolase</keyword>
<dbReference type="InterPro" id="IPR001208">
    <property type="entry name" value="MCM_dom"/>
</dbReference>
<dbReference type="GO" id="GO:0003697">
    <property type="term" value="F:single-stranded DNA binding"/>
    <property type="evidence" value="ECO:0007669"/>
    <property type="project" value="TreeGrafter"/>
</dbReference>
<comment type="subunit">
    <text evidence="12">Component of the MCM2-7 complex.</text>
</comment>
<dbReference type="Pfam" id="PF00493">
    <property type="entry name" value="MCM"/>
    <property type="match status" value="1"/>
</dbReference>
<evidence type="ECO:0000256" key="9">
    <source>
        <dbReference type="ARBA" id="ARBA00023242"/>
    </source>
</evidence>
<dbReference type="GO" id="GO:0005634">
    <property type="term" value="C:nucleus"/>
    <property type="evidence" value="ECO:0007669"/>
    <property type="project" value="UniProtKB-SubCell"/>
</dbReference>
<evidence type="ECO:0000256" key="2">
    <source>
        <dbReference type="ARBA" id="ARBA00004286"/>
    </source>
</evidence>
<evidence type="ECO:0000256" key="6">
    <source>
        <dbReference type="ARBA" id="ARBA00022801"/>
    </source>
</evidence>
<dbReference type="EC" id="3.6.4.12" evidence="12"/>
<evidence type="ECO:0000256" key="12">
    <source>
        <dbReference type="RuleBase" id="RU368061"/>
    </source>
</evidence>
<proteinExistence type="inferred from homology"/>
<keyword evidence="4 12" id="KW-0235">DNA replication</keyword>
<dbReference type="InterPro" id="IPR018525">
    <property type="entry name" value="MCM_CS"/>
</dbReference>
<dbReference type="InterPro" id="IPR003593">
    <property type="entry name" value="AAA+_ATPase"/>
</dbReference>
<name>A0A401PQJ3_SCYTO</name>
<keyword evidence="15" id="KW-1185">Reference proteome</keyword>
<dbReference type="FunFam" id="2.20.28.10:FF:000006">
    <property type="entry name" value="DNA helicase"/>
    <property type="match status" value="1"/>
</dbReference>
<evidence type="ECO:0000256" key="3">
    <source>
        <dbReference type="ARBA" id="ARBA00008010"/>
    </source>
</evidence>
<evidence type="ECO:0000313" key="14">
    <source>
        <dbReference type="EMBL" id="GCB75383.1"/>
    </source>
</evidence>
<comment type="similarity">
    <text evidence="3 11">Belongs to the MCM family.</text>
</comment>
<dbReference type="PROSITE" id="PS00847">
    <property type="entry name" value="MCM_1"/>
    <property type="match status" value="1"/>
</dbReference>
<gene>
    <name evidence="14" type="ORF">scyTo_0019757</name>
</gene>
<keyword evidence="9 12" id="KW-0539">Nucleus</keyword>
<dbReference type="SUPFAM" id="SSF50249">
    <property type="entry name" value="Nucleic acid-binding proteins"/>
    <property type="match status" value="1"/>
</dbReference>
<dbReference type="GO" id="GO:0005524">
    <property type="term" value="F:ATP binding"/>
    <property type="evidence" value="ECO:0007669"/>
    <property type="project" value="UniProtKB-UniRule"/>
</dbReference>
<dbReference type="Pfam" id="PF17207">
    <property type="entry name" value="MCM_OB"/>
    <property type="match status" value="1"/>
</dbReference>
<evidence type="ECO:0000256" key="11">
    <source>
        <dbReference type="RuleBase" id="RU004070"/>
    </source>
</evidence>
<evidence type="ECO:0000256" key="1">
    <source>
        <dbReference type="ARBA" id="ARBA00004123"/>
    </source>
</evidence>
<keyword evidence="11" id="KW-0238">DNA-binding</keyword>
<dbReference type="Proteomes" id="UP000288216">
    <property type="component" value="Unassembled WGS sequence"/>
</dbReference>
<dbReference type="SMART" id="SM00350">
    <property type="entry name" value="MCM"/>
    <property type="match status" value="1"/>
</dbReference>
<feature type="non-terminal residue" evidence="14">
    <location>
        <position position="1"/>
    </location>
</feature>
<dbReference type="EMBL" id="BFAA01015045">
    <property type="protein sequence ID" value="GCB75383.1"/>
    <property type="molecule type" value="Genomic_DNA"/>
</dbReference>
<organism evidence="14 15">
    <name type="scientific">Scyliorhinus torazame</name>
    <name type="common">Cloudy catshark</name>
    <name type="synonym">Catulus torazame</name>
    <dbReference type="NCBI Taxonomy" id="75743"/>
    <lineage>
        <taxon>Eukaryota</taxon>
        <taxon>Metazoa</taxon>
        <taxon>Chordata</taxon>
        <taxon>Craniata</taxon>
        <taxon>Vertebrata</taxon>
        <taxon>Chondrichthyes</taxon>
        <taxon>Elasmobranchii</taxon>
        <taxon>Galeomorphii</taxon>
        <taxon>Galeoidea</taxon>
        <taxon>Carcharhiniformes</taxon>
        <taxon>Scyliorhinidae</taxon>
        <taxon>Scyliorhinus</taxon>
    </lineage>
</organism>
<accession>A0A401PQJ3</accession>
<dbReference type="GO" id="GO:0005694">
    <property type="term" value="C:chromosome"/>
    <property type="evidence" value="ECO:0007669"/>
    <property type="project" value="UniProtKB-SubCell"/>
</dbReference>
<dbReference type="SUPFAM" id="SSF52540">
    <property type="entry name" value="P-loop containing nucleoside triphosphate hydrolases"/>
    <property type="match status" value="1"/>
</dbReference>
<dbReference type="GO" id="GO:0000727">
    <property type="term" value="P:double-strand break repair via break-induced replication"/>
    <property type="evidence" value="ECO:0007669"/>
    <property type="project" value="TreeGrafter"/>
</dbReference>
<reference evidence="14 15" key="1">
    <citation type="journal article" date="2018" name="Nat. Ecol. Evol.">
        <title>Shark genomes provide insights into elasmobranch evolution and the origin of vertebrates.</title>
        <authorList>
            <person name="Hara Y"/>
            <person name="Yamaguchi K"/>
            <person name="Onimaru K"/>
            <person name="Kadota M"/>
            <person name="Koyanagi M"/>
            <person name="Keeley SD"/>
            <person name="Tatsumi K"/>
            <person name="Tanaka K"/>
            <person name="Motone F"/>
            <person name="Kageyama Y"/>
            <person name="Nozu R"/>
            <person name="Adachi N"/>
            <person name="Nishimura O"/>
            <person name="Nakagawa R"/>
            <person name="Tanegashima C"/>
            <person name="Kiyatake I"/>
            <person name="Matsumoto R"/>
            <person name="Murakumo K"/>
            <person name="Nishida K"/>
            <person name="Terakita A"/>
            <person name="Kuratani S"/>
            <person name="Sato K"/>
            <person name="Hyodo S Kuraku.S."/>
        </authorList>
    </citation>
    <scope>NUCLEOTIDE SEQUENCE [LARGE SCALE GENOMIC DNA]</scope>
</reference>
<evidence type="ECO:0000256" key="5">
    <source>
        <dbReference type="ARBA" id="ARBA00022741"/>
    </source>
</evidence>
<dbReference type="GO" id="GO:0042555">
    <property type="term" value="C:MCM complex"/>
    <property type="evidence" value="ECO:0007669"/>
    <property type="project" value="UniProtKB-UniRule"/>
</dbReference>
<evidence type="ECO:0000259" key="13">
    <source>
        <dbReference type="PROSITE" id="PS50051"/>
    </source>
</evidence>
<comment type="catalytic activity">
    <reaction evidence="12">
        <text>ATP + H2O = ADP + phosphate + H(+)</text>
        <dbReference type="Rhea" id="RHEA:13065"/>
        <dbReference type="ChEBI" id="CHEBI:15377"/>
        <dbReference type="ChEBI" id="CHEBI:15378"/>
        <dbReference type="ChEBI" id="CHEBI:30616"/>
        <dbReference type="ChEBI" id="CHEBI:43474"/>
        <dbReference type="ChEBI" id="CHEBI:456216"/>
        <dbReference type="EC" id="3.6.4.12"/>
    </reaction>
</comment>
<dbReference type="SMART" id="SM00382">
    <property type="entry name" value="AAA"/>
    <property type="match status" value="1"/>
</dbReference>
<keyword evidence="8 11" id="KW-0067">ATP-binding</keyword>
<dbReference type="GO" id="GO:1902975">
    <property type="term" value="P:mitotic DNA replication initiation"/>
    <property type="evidence" value="ECO:0007669"/>
    <property type="project" value="TreeGrafter"/>
</dbReference>
<evidence type="ECO:0000256" key="4">
    <source>
        <dbReference type="ARBA" id="ARBA00022705"/>
    </source>
</evidence>
<evidence type="ECO:0000313" key="15">
    <source>
        <dbReference type="Proteomes" id="UP000288216"/>
    </source>
</evidence>
<dbReference type="STRING" id="75743.A0A401PQJ3"/>
<sequence length="547" mass="60317">LLNNSFEELVAFQRALKDFVAAIDATYAKQFEDFYVGLEGSFGSNHVSPRTLTSRFLSNVVCVEGIVIKCSLVRPKVVRSVHYCPATKKTIERKYTDMTSLEAFPSSAIYPTKDEENNPLETEFGLSLYKDHQTITIQEMPEKAPAGQLPRSVDVILDNDLVDVVKPGDRVQVIGTYRCLPGKKNGYTSGTFRTILIACHVKLMSKEVSPMFSADDVAKIKKFSKSRSKDIFEQLARSLAPSIHGNEYIKKAILCLLLGGSEKVLENGSRIRGDINVLLIGDPSVAKSQLLRYVLFSAPRAIPTTGRGSTGVGLTAAVTTDQETGERRLEAGAMVLADRGVVCIDEFDKMSDLDRTAIHEVMEQGRVTIAKAGIHARLNARCSVLAAANPVYGKYNQYKTPMENIGLQDSLLSRFDLLFIMLDQMDPEQDRAVSEHVLRMHRYRAAGEQDGDALPLGSAVDILATEDPDTTQEEEQELQIYEKHDNLLHGAKRRKVMMVCSTIRQLSGSVERSMGAFGADFCIKPVPSLSFLTLRQSSCSDKSSASA</sequence>
<dbReference type="Gene3D" id="2.20.28.10">
    <property type="match status" value="1"/>
</dbReference>
<dbReference type="InterPro" id="IPR033762">
    <property type="entry name" value="MCM_OB"/>
</dbReference>
<keyword evidence="5 11" id="KW-0547">Nucleotide-binding</keyword>
<dbReference type="OrthoDB" id="1882346at2759"/>
<dbReference type="PANTHER" id="PTHR11630">
    <property type="entry name" value="DNA REPLICATION LICENSING FACTOR MCM FAMILY MEMBER"/>
    <property type="match status" value="1"/>
</dbReference>
<dbReference type="PRINTS" id="PR01657">
    <property type="entry name" value="MCMFAMILY"/>
</dbReference>
<feature type="domain" description="MCM C-terminal AAA(+) ATPase" evidence="13">
    <location>
        <begin position="231"/>
        <end position="437"/>
    </location>
</feature>
<keyword evidence="7 12" id="KW-0347">Helicase</keyword>
<dbReference type="PRINTS" id="PR01659">
    <property type="entry name" value="MCMPROTEIN3"/>
</dbReference>